<organism evidence="1">
    <name type="scientific">Ditylum brightwellii</name>
    <dbReference type="NCBI Taxonomy" id="49249"/>
    <lineage>
        <taxon>Eukaryota</taxon>
        <taxon>Sar</taxon>
        <taxon>Stramenopiles</taxon>
        <taxon>Ochrophyta</taxon>
        <taxon>Bacillariophyta</taxon>
        <taxon>Mediophyceae</taxon>
        <taxon>Lithodesmiophycidae</taxon>
        <taxon>Lithodesmiales</taxon>
        <taxon>Lithodesmiaceae</taxon>
        <taxon>Ditylum</taxon>
    </lineage>
</organism>
<gene>
    <name evidence="1" type="ORF">DBRI00130_LOCUS10448</name>
    <name evidence="2" type="ORF">DBRI00130_LOCUS10449</name>
</gene>
<name>A0A6V2DDT7_9STRA</name>
<dbReference type="EMBL" id="HBNS01012951">
    <property type="protein sequence ID" value="CAE4598737.1"/>
    <property type="molecule type" value="Transcribed_RNA"/>
</dbReference>
<proteinExistence type="predicted"/>
<dbReference type="EMBL" id="HBNS01012950">
    <property type="protein sequence ID" value="CAE4598735.1"/>
    <property type="molecule type" value="Transcribed_RNA"/>
</dbReference>
<reference evidence="1" key="1">
    <citation type="submission" date="2021-01" db="EMBL/GenBank/DDBJ databases">
        <authorList>
            <person name="Corre E."/>
            <person name="Pelletier E."/>
            <person name="Niang G."/>
            <person name="Scheremetjew M."/>
            <person name="Finn R."/>
            <person name="Kale V."/>
            <person name="Holt S."/>
            <person name="Cochrane G."/>
            <person name="Meng A."/>
            <person name="Brown T."/>
            <person name="Cohen L."/>
        </authorList>
    </citation>
    <scope>NUCLEOTIDE SEQUENCE</scope>
    <source>
        <strain evidence="1">GSO104</strain>
    </source>
</reference>
<dbReference type="AlphaFoldDB" id="A0A6V2DDT7"/>
<sequence>MSGSMDNISTSDIFSSGKGLDSIAESHSIGKNSNKSIGTDTSMALSDRTVTSQGMGGLRVSRSVIQAASEVDSADRRLSSFLHSGDSGQSVPRSSTKSIQSDLEALSSAERLMRDEMSRAMKSYRGSSVRNEVILSIPEVPTQISESEVKEMSALHISSGDFCDEPPRRNWLECLLSHIFCRSK</sequence>
<evidence type="ECO:0000313" key="2">
    <source>
        <dbReference type="EMBL" id="CAE4598737.1"/>
    </source>
</evidence>
<accession>A0A6V2DDT7</accession>
<protein>
    <submittedName>
        <fullName evidence="1">Uncharacterized protein</fullName>
    </submittedName>
</protein>
<evidence type="ECO:0000313" key="1">
    <source>
        <dbReference type="EMBL" id="CAE4598735.1"/>
    </source>
</evidence>